<organism evidence="1 2">
    <name type="scientific">Phaeodactylum tricornutum (strain CCAP 1055/1)</name>
    <dbReference type="NCBI Taxonomy" id="556484"/>
    <lineage>
        <taxon>Eukaryota</taxon>
        <taxon>Sar</taxon>
        <taxon>Stramenopiles</taxon>
        <taxon>Ochrophyta</taxon>
        <taxon>Bacillariophyta</taxon>
        <taxon>Bacillariophyceae</taxon>
        <taxon>Bacillariophycidae</taxon>
        <taxon>Naviculales</taxon>
        <taxon>Phaeodactylaceae</taxon>
        <taxon>Phaeodactylum</taxon>
    </lineage>
</organism>
<keyword evidence="2" id="KW-1185">Reference proteome</keyword>
<dbReference type="PaxDb" id="2850-Phatr47876"/>
<sequence>MAKSILKIEGEVEHARNVSPLLKRVCWGDLEILEFPNMLGDNPGVSEGAPLTINWQHESREVVAIEYYEYLRQNRPRRRRKDLVMNSASRDTYLLGLGYRLDELIKAAEETKKIRKSRQANMKGKLVDKFRGLFDFSSVGNSKVKKSDAQPKIVAGKSA</sequence>
<dbReference type="HOGENOM" id="CLU_1664119_0_0_1"/>
<reference evidence="2" key="2">
    <citation type="submission" date="2008-08" db="EMBL/GenBank/DDBJ databases">
        <authorList>
            <consortium name="Diatom Consortium"/>
            <person name="Grigoriev I."/>
            <person name="Grimwood J."/>
            <person name="Kuo A."/>
            <person name="Otillar R.P."/>
            <person name="Salamov A."/>
            <person name="Detter J.C."/>
            <person name="Lindquist E."/>
            <person name="Shapiro H."/>
            <person name="Lucas S."/>
            <person name="Glavina del Rio T."/>
            <person name="Pitluck S."/>
            <person name="Rokhsar D."/>
            <person name="Bowler C."/>
        </authorList>
    </citation>
    <scope>GENOME REANNOTATION</scope>
    <source>
        <strain evidence="2">CCAP 1055/1</strain>
    </source>
</reference>
<dbReference type="AlphaFoldDB" id="B7G579"/>
<name>B7G579_PHATC</name>
<dbReference type="InParanoid" id="B7G579"/>
<proteinExistence type="predicted"/>
<dbReference type="GeneID" id="7203091"/>
<dbReference type="Proteomes" id="UP000000759">
    <property type="component" value="Chromosome 15"/>
</dbReference>
<protein>
    <submittedName>
        <fullName evidence="1">Uncharacterized protein</fullName>
    </submittedName>
</protein>
<reference evidence="1 2" key="1">
    <citation type="journal article" date="2008" name="Nature">
        <title>The Phaeodactylum genome reveals the evolutionary history of diatom genomes.</title>
        <authorList>
            <person name="Bowler C."/>
            <person name="Allen A.E."/>
            <person name="Badger J.H."/>
            <person name="Grimwood J."/>
            <person name="Jabbari K."/>
            <person name="Kuo A."/>
            <person name="Maheswari U."/>
            <person name="Martens C."/>
            <person name="Maumus F."/>
            <person name="Otillar R.P."/>
            <person name="Rayko E."/>
            <person name="Salamov A."/>
            <person name="Vandepoele K."/>
            <person name="Beszteri B."/>
            <person name="Gruber A."/>
            <person name="Heijde M."/>
            <person name="Katinka M."/>
            <person name="Mock T."/>
            <person name="Valentin K."/>
            <person name="Verret F."/>
            <person name="Berges J.A."/>
            <person name="Brownlee C."/>
            <person name="Cadoret J.P."/>
            <person name="Chiovitti A."/>
            <person name="Choi C.J."/>
            <person name="Coesel S."/>
            <person name="De Martino A."/>
            <person name="Detter J.C."/>
            <person name="Durkin C."/>
            <person name="Falciatore A."/>
            <person name="Fournet J."/>
            <person name="Haruta M."/>
            <person name="Huysman M.J."/>
            <person name="Jenkins B.D."/>
            <person name="Jiroutova K."/>
            <person name="Jorgensen R.E."/>
            <person name="Joubert Y."/>
            <person name="Kaplan A."/>
            <person name="Kroger N."/>
            <person name="Kroth P.G."/>
            <person name="La Roche J."/>
            <person name="Lindquist E."/>
            <person name="Lommer M."/>
            <person name="Martin-Jezequel V."/>
            <person name="Lopez P.J."/>
            <person name="Lucas S."/>
            <person name="Mangogna M."/>
            <person name="McGinnis K."/>
            <person name="Medlin L.K."/>
            <person name="Montsant A."/>
            <person name="Oudot-Le Secq M.P."/>
            <person name="Napoli C."/>
            <person name="Obornik M."/>
            <person name="Parker M.S."/>
            <person name="Petit J.L."/>
            <person name="Porcel B.M."/>
            <person name="Poulsen N."/>
            <person name="Robison M."/>
            <person name="Rychlewski L."/>
            <person name="Rynearson T.A."/>
            <person name="Schmutz J."/>
            <person name="Shapiro H."/>
            <person name="Siaut M."/>
            <person name="Stanley M."/>
            <person name="Sussman M.R."/>
            <person name="Taylor A.R."/>
            <person name="Vardi A."/>
            <person name="von Dassow P."/>
            <person name="Vyverman W."/>
            <person name="Willis A."/>
            <person name="Wyrwicz L.S."/>
            <person name="Rokhsar D.S."/>
            <person name="Weissenbach J."/>
            <person name="Armbrust E.V."/>
            <person name="Green B.R."/>
            <person name="Van de Peer Y."/>
            <person name="Grigoriev I.V."/>
        </authorList>
    </citation>
    <scope>NUCLEOTIDE SEQUENCE [LARGE SCALE GENOMIC DNA]</scope>
    <source>
        <strain evidence="1 2">CCAP 1055/1</strain>
    </source>
</reference>
<dbReference type="OrthoDB" id="42292at2759"/>
<gene>
    <name evidence="1" type="ORF">PHATRDRAFT_47876</name>
</gene>
<evidence type="ECO:0000313" key="2">
    <source>
        <dbReference type="Proteomes" id="UP000000759"/>
    </source>
</evidence>
<dbReference type="KEGG" id="pti:PHATRDRAFT_47876"/>
<dbReference type="RefSeq" id="XP_002182367.1">
    <property type="nucleotide sequence ID" value="XM_002182331.1"/>
</dbReference>
<dbReference type="EMBL" id="CM000617">
    <property type="protein sequence ID" value="EEC46268.1"/>
    <property type="molecule type" value="Genomic_DNA"/>
</dbReference>
<evidence type="ECO:0000313" key="1">
    <source>
        <dbReference type="EMBL" id="EEC46268.1"/>
    </source>
</evidence>
<accession>B7G579</accession>